<evidence type="ECO:0000256" key="8">
    <source>
        <dbReference type="ARBA" id="ARBA00023136"/>
    </source>
</evidence>
<dbReference type="PROSITE" id="PS50262">
    <property type="entry name" value="G_PROTEIN_RECEP_F1_2"/>
    <property type="match status" value="1"/>
</dbReference>
<dbReference type="InterPro" id="IPR017452">
    <property type="entry name" value="GPCR_Rhodpsn_7TM"/>
</dbReference>
<dbReference type="Pfam" id="PF13853">
    <property type="entry name" value="7tm_4"/>
    <property type="match status" value="1"/>
</dbReference>
<keyword evidence="10" id="KW-0807">Transducer</keyword>
<dbReference type="InterPro" id="IPR000276">
    <property type="entry name" value="GPCR_Rhodpsn"/>
</dbReference>
<dbReference type="Proteomes" id="UP000812440">
    <property type="component" value="Chromosome 2"/>
</dbReference>
<dbReference type="OrthoDB" id="9902396at2759"/>
<dbReference type="GO" id="GO:0004930">
    <property type="term" value="F:G protein-coupled receptor activity"/>
    <property type="evidence" value="ECO:0007669"/>
    <property type="project" value="UniProtKB-KW"/>
</dbReference>
<dbReference type="PRINTS" id="PR00237">
    <property type="entry name" value="GPCRRHODOPSN"/>
</dbReference>
<evidence type="ECO:0000256" key="4">
    <source>
        <dbReference type="ARBA" id="ARBA00022692"/>
    </source>
</evidence>
<organism evidence="13 14">
    <name type="scientific">Hymenochirus boettgeri</name>
    <name type="common">Congo dwarf clawed frog</name>
    <dbReference type="NCBI Taxonomy" id="247094"/>
    <lineage>
        <taxon>Eukaryota</taxon>
        <taxon>Metazoa</taxon>
        <taxon>Chordata</taxon>
        <taxon>Craniata</taxon>
        <taxon>Vertebrata</taxon>
        <taxon>Euteleostomi</taxon>
        <taxon>Amphibia</taxon>
        <taxon>Batrachia</taxon>
        <taxon>Anura</taxon>
        <taxon>Pipoidea</taxon>
        <taxon>Pipidae</taxon>
        <taxon>Pipinae</taxon>
        <taxon>Hymenochirus</taxon>
    </lineage>
</organism>
<keyword evidence="4 11" id="KW-0812">Transmembrane</keyword>
<evidence type="ECO:0000256" key="11">
    <source>
        <dbReference type="SAM" id="Phobius"/>
    </source>
</evidence>
<evidence type="ECO:0000256" key="3">
    <source>
        <dbReference type="ARBA" id="ARBA00022606"/>
    </source>
</evidence>
<comment type="caution">
    <text evidence="13">The sequence shown here is derived from an EMBL/GenBank/DDBJ whole genome shotgun (WGS) entry which is preliminary data.</text>
</comment>
<keyword evidence="3" id="KW-0716">Sensory transduction</keyword>
<keyword evidence="8 11" id="KW-0472">Membrane</keyword>
<evidence type="ECO:0000256" key="9">
    <source>
        <dbReference type="ARBA" id="ARBA00023170"/>
    </source>
</evidence>
<protein>
    <recommendedName>
        <fullName evidence="12">G-protein coupled receptors family 1 profile domain-containing protein</fullName>
    </recommendedName>
</protein>
<dbReference type="EMBL" id="JAACNH010000002">
    <property type="protein sequence ID" value="KAG8453114.1"/>
    <property type="molecule type" value="Genomic_DNA"/>
</dbReference>
<keyword evidence="7" id="KW-0297">G-protein coupled receptor</keyword>
<evidence type="ECO:0000256" key="7">
    <source>
        <dbReference type="ARBA" id="ARBA00023040"/>
    </source>
</evidence>
<feature type="transmembrane region" description="Helical" evidence="11">
    <location>
        <begin position="245"/>
        <end position="267"/>
    </location>
</feature>
<dbReference type="InterPro" id="IPR050402">
    <property type="entry name" value="OR51/52/56-like"/>
</dbReference>
<evidence type="ECO:0000259" key="12">
    <source>
        <dbReference type="PROSITE" id="PS50262"/>
    </source>
</evidence>
<dbReference type="InterPro" id="IPR000725">
    <property type="entry name" value="Olfact_rcpt"/>
</dbReference>
<gene>
    <name evidence="13" type="ORF">GDO86_004797</name>
</gene>
<feature type="transmembrane region" description="Helical" evidence="11">
    <location>
        <begin position="197"/>
        <end position="224"/>
    </location>
</feature>
<dbReference type="Gene3D" id="1.20.1070.10">
    <property type="entry name" value="Rhodopsin 7-helix transmembrane proteins"/>
    <property type="match status" value="1"/>
</dbReference>
<keyword evidence="14" id="KW-1185">Reference proteome</keyword>
<keyword evidence="5" id="KW-0552">Olfaction</keyword>
<dbReference type="PRINTS" id="PR00245">
    <property type="entry name" value="OLFACTORYR"/>
</dbReference>
<dbReference type="GO" id="GO:0004984">
    <property type="term" value="F:olfactory receptor activity"/>
    <property type="evidence" value="ECO:0007669"/>
    <property type="project" value="InterPro"/>
</dbReference>
<dbReference type="GO" id="GO:0005886">
    <property type="term" value="C:plasma membrane"/>
    <property type="evidence" value="ECO:0007669"/>
    <property type="project" value="UniProtKB-SubCell"/>
</dbReference>
<accession>A0A8T2KB28</accession>
<feature type="transmembrane region" description="Helical" evidence="11">
    <location>
        <begin position="27"/>
        <end position="51"/>
    </location>
</feature>
<evidence type="ECO:0000313" key="13">
    <source>
        <dbReference type="EMBL" id="KAG8453114.1"/>
    </source>
</evidence>
<keyword evidence="2" id="KW-1003">Cell membrane</keyword>
<comment type="subcellular location">
    <subcellularLocation>
        <location evidence="1">Cell membrane</location>
        <topology evidence="1">Multi-pass membrane protein</topology>
    </subcellularLocation>
</comment>
<dbReference type="PANTHER" id="PTHR26450">
    <property type="entry name" value="OLFACTORY RECEPTOR 56B1-RELATED"/>
    <property type="match status" value="1"/>
</dbReference>
<evidence type="ECO:0000256" key="10">
    <source>
        <dbReference type="ARBA" id="ARBA00023224"/>
    </source>
</evidence>
<reference evidence="13" key="1">
    <citation type="thesis" date="2020" institute="ProQuest LLC" country="789 East Eisenhower Parkway, Ann Arbor, MI, USA">
        <title>Comparative Genomics and Chromosome Evolution.</title>
        <authorList>
            <person name="Mudd A.B."/>
        </authorList>
    </citation>
    <scope>NUCLEOTIDE SEQUENCE</scope>
    <source>
        <strain evidence="13">Female2</strain>
        <tissue evidence="13">Blood</tissue>
    </source>
</reference>
<feature type="domain" description="G-protein coupled receptors family 1 profile" evidence="12">
    <location>
        <begin position="43"/>
        <end position="294"/>
    </location>
</feature>
<evidence type="ECO:0000256" key="6">
    <source>
        <dbReference type="ARBA" id="ARBA00022989"/>
    </source>
</evidence>
<evidence type="ECO:0000256" key="5">
    <source>
        <dbReference type="ARBA" id="ARBA00022725"/>
    </source>
</evidence>
<sequence length="312" mass="35856">MNYTHPSGPIPSEFLLVGLSWIQNQRLVVSLVFLFMYMMVILGNGFMILLISTDRRLHKPMHVYIALLSQVDLSMCSTIIPNILVMLWFNSNTISSSACLTQMYVFDVMFSLESSLFVFMALDRYVAICHPLRHSAIMTISFISKTVVFSVIKSTILMLPLPIMTANLTFCKVNIVFQSYCEFSEVLKLICGDLTHFIVYMVLLVCFISGVDNTIVVFSYINIFRVVHMLKFPEARWKTLNTCSAHAILLSLFYISSVLPLFIFLYYPNPPLQLKILPVITSFILLPLINPIVYGLKTKDIWDGLKIFYWRF</sequence>
<keyword evidence="6 11" id="KW-1133">Transmembrane helix</keyword>
<evidence type="ECO:0000313" key="14">
    <source>
        <dbReference type="Proteomes" id="UP000812440"/>
    </source>
</evidence>
<keyword evidence="9" id="KW-0675">Receptor</keyword>
<feature type="transmembrane region" description="Helical" evidence="11">
    <location>
        <begin position="279"/>
        <end position="296"/>
    </location>
</feature>
<proteinExistence type="predicted"/>
<evidence type="ECO:0000256" key="2">
    <source>
        <dbReference type="ARBA" id="ARBA00022475"/>
    </source>
</evidence>
<dbReference type="AlphaFoldDB" id="A0A8T2KB28"/>
<evidence type="ECO:0000256" key="1">
    <source>
        <dbReference type="ARBA" id="ARBA00004651"/>
    </source>
</evidence>
<feature type="transmembrane region" description="Helical" evidence="11">
    <location>
        <begin position="101"/>
        <end position="122"/>
    </location>
</feature>
<dbReference type="SUPFAM" id="SSF81321">
    <property type="entry name" value="Family A G protein-coupled receptor-like"/>
    <property type="match status" value="1"/>
</dbReference>
<name>A0A8T2KB28_9PIPI</name>
<dbReference type="PANTHER" id="PTHR26450:SF69">
    <property type="entry name" value="OLFACTORY RECEPTOR 56B1"/>
    <property type="match status" value="1"/>
</dbReference>
<feature type="transmembrane region" description="Helical" evidence="11">
    <location>
        <begin position="63"/>
        <end position="89"/>
    </location>
</feature>
<dbReference type="FunFam" id="1.20.1070.10:FF:000013">
    <property type="entry name" value="Olfactory receptor"/>
    <property type="match status" value="1"/>
</dbReference>